<accession>A0A5N5QCM2</accession>
<comment type="caution">
    <text evidence="1">The sequence shown here is derived from an EMBL/GenBank/DDBJ whole genome shotgun (WGS) entry which is preliminary data.</text>
</comment>
<evidence type="ECO:0000313" key="2">
    <source>
        <dbReference type="Proteomes" id="UP000383932"/>
    </source>
</evidence>
<proteinExistence type="predicted"/>
<name>A0A5N5QCM2_9AGAM</name>
<protein>
    <submittedName>
        <fullName evidence="1">Uncharacterized protein</fullName>
    </submittedName>
</protein>
<evidence type="ECO:0000313" key="1">
    <source>
        <dbReference type="EMBL" id="KAB5589520.1"/>
    </source>
</evidence>
<organism evidence="1 2">
    <name type="scientific">Ceratobasidium theobromae</name>
    <dbReference type="NCBI Taxonomy" id="1582974"/>
    <lineage>
        <taxon>Eukaryota</taxon>
        <taxon>Fungi</taxon>
        <taxon>Dikarya</taxon>
        <taxon>Basidiomycota</taxon>
        <taxon>Agaricomycotina</taxon>
        <taxon>Agaricomycetes</taxon>
        <taxon>Cantharellales</taxon>
        <taxon>Ceratobasidiaceae</taxon>
        <taxon>Ceratobasidium</taxon>
    </lineage>
</organism>
<sequence length="612" mass="70206">MQESGDAHHICATTTNVVFTFGALLDHSRIAYVSYGRTVAEMSAMPSYPGVRKPLIMPAVPMHSVEFSVFPHIQGFVLFFMSIPPGASYRISNALIIAQRHLLKLEGPIRIRFDEEWKAGNSLFDWYARRSKRCIQKLQLRKERESPFFHEYIVFSLREDGGYFRIDRRQLPDEVLPLDCIYDGVEARDTIEEVKSLDDALYCASDCLVELEFNADVDLGLVLKICKAIQQHPAARVYTLQRYNCYFFAQTILTCIARSAFTWYLPNFAAGEASQCKILGSKPKCVTKVSTPQPVDKASNPLKKQVISKLQYNWTNILKRFIHLDQSPYKRTLAHKTSCQSILGIRKALDAFEHSLVEFWDQIISNILGNALELRFDLRILSSRSGKKNEEFRDRLIKWVAVRISSEKNYGQELWSSFCKQRLDELVTKLRSMECPPCLCIIPPGSHFFPAAKRGSPQKIDLGKIETWTTQVSSLLNSEFDKLDRALKSQIINTWDQAIKLWLKERHRVLILMKVIDEPEVSPSQRKRLISLQEHSKENTSAMHPAKISDIEAYITNLVRRHASRVEHYRFMLKCTAPEVVQDIKSAMDHVWDVARAPARCSSCGDLHCLTI</sequence>
<dbReference type="AlphaFoldDB" id="A0A5N5QCM2"/>
<dbReference type="Proteomes" id="UP000383932">
    <property type="component" value="Unassembled WGS sequence"/>
</dbReference>
<keyword evidence="2" id="KW-1185">Reference proteome</keyword>
<gene>
    <name evidence="1" type="ORF">CTheo_7042</name>
</gene>
<dbReference type="EMBL" id="SSOP01000259">
    <property type="protein sequence ID" value="KAB5589520.1"/>
    <property type="molecule type" value="Genomic_DNA"/>
</dbReference>
<reference evidence="1 2" key="1">
    <citation type="journal article" date="2019" name="Fungal Biol. Biotechnol.">
        <title>Draft genome sequence of fastidious pathogen Ceratobasidium theobromae, which causes vascular-streak dieback in Theobroma cacao.</title>
        <authorList>
            <person name="Ali S.S."/>
            <person name="Asman A."/>
            <person name="Shao J."/>
            <person name="Firmansyah A.P."/>
            <person name="Susilo A.W."/>
            <person name="Rosmana A."/>
            <person name="McMahon P."/>
            <person name="Junaid M."/>
            <person name="Guest D."/>
            <person name="Kheng T.Y."/>
            <person name="Meinhardt L.W."/>
            <person name="Bailey B.A."/>
        </authorList>
    </citation>
    <scope>NUCLEOTIDE SEQUENCE [LARGE SCALE GENOMIC DNA]</scope>
    <source>
        <strain evidence="1 2">CT2</strain>
    </source>
</reference>